<protein>
    <recommendedName>
        <fullName evidence="1">HTH cro/C1-type domain-containing protein</fullName>
    </recommendedName>
</protein>
<proteinExistence type="predicted"/>
<dbReference type="InterPro" id="IPR001387">
    <property type="entry name" value="Cro/C1-type_HTH"/>
</dbReference>
<evidence type="ECO:0000313" key="2">
    <source>
        <dbReference type="EMBL" id="ASN59799.1"/>
    </source>
</evidence>
<dbReference type="Gene3D" id="1.10.260.40">
    <property type="entry name" value="lambda repressor-like DNA-binding domains"/>
    <property type="match status" value="1"/>
</dbReference>
<feature type="domain" description="HTH cro/C1-type" evidence="1">
    <location>
        <begin position="30"/>
        <end position="72"/>
    </location>
</feature>
<dbReference type="InterPro" id="IPR010982">
    <property type="entry name" value="Lambda_DNA-bd_dom_sf"/>
</dbReference>
<dbReference type="PROSITE" id="PS50943">
    <property type="entry name" value="HTH_CROC1"/>
    <property type="match status" value="1"/>
</dbReference>
<sequence length="188" mass="21351">MIIMNQAKFDRKIDISRVFGTTIKEGKLVQKEIAKRMHVTPSAIAHLKKGDMPLQFENIEALMKATGKQNQFLAMQVANQMVGITTPVIDGDKIMKEPLAMAVKTMPELSQAMASIQESMDEMTIPSDQRRDENFKDPEKLVNECFDAVLYLMNLIAYVCKSFEFSMQDMLKARVKRWIMKGIVKGAD</sequence>
<dbReference type="Proteomes" id="UP000199749">
    <property type="component" value="Chromosome"/>
</dbReference>
<accession>A0AAC9UQQ9</accession>
<dbReference type="SUPFAM" id="SSF47413">
    <property type="entry name" value="lambda repressor-like DNA-binding domains"/>
    <property type="match status" value="1"/>
</dbReference>
<name>A0AAC9UQQ9_LATCU</name>
<reference evidence="2 3" key="1">
    <citation type="submission" date="2017-07" db="EMBL/GenBank/DDBJ databases">
        <title>Lactobacillus curvatus MRS6 whole genome.</title>
        <authorList>
            <person name="Jans C."/>
            <person name="Lagler S."/>
            <person name="Lacroix C."/>
            <person name="Meile L."/>
            <person name="Stevens M.J.A."/>
        </authorList>
    </citation>
    <scope>NUCLEOTIDE SEQUENCE [LARGE SCALE GENOMIC DNA]</scope>
    <source>
        <strain evidence="2 3">MRS6</strain>
    </source>
</reference>
<dbReference type="AlphaFoldDB" id="A0AAC9UQQ9"/>
<organism evidence="2 3">
    <name type="scientific">Latilactobacillus curvatus</name>
    <name type="common">Lactobacillus curvatus</name>
    <dbReference type="NCBI Taxonomy" id="28038"/>
    <lineage>
        <taxon>Bacteria</taxon>
        <taxon>Bacillati</taxon>
        <taxon>Bacillota</taxon>
        <taxon>Bacilli</taxon>
        <taxon>Lactobacillales</taxon>
        <taxon>Lactobacillaceae</taxon>
        <taxon>Latilactobacillus</taxon>
    </lineage>
</organism>
<dbReference type="GO" id="GO:0003677">
    <property type="term" value="F:DNA binding"/>
    <property type="evidence" value="ECO:0007669"/>
    <property type="project" value="InterPro"/>
</dbReference>
<evidence type="ECO:0000259" key="1">
    <source>
        <dbReference type="PROSITE" id="PS50943"/>
    </source>
</evidence>
<evidence type="ECO:0000313" key="3">
    <source>
        <dbReference type="Proteomes" id="UP000199749"/>
    </source>
</evidence>
<gene>
    <name evidence="2" type="ORF">CG419_03800</name>
</gene>
<dbReference type="CDD" id="cd00093">
    <property type="entry name" value="HTH_XRE"/>
    <property type="match status" value="1"/>
</dbReference>
<dbReference type="EMBL" id="CP022474">
    <property type="protein sequence ID" value="ASN59799.1"/>
    <property type="molecule type" value="Genomic_DNA"/>
</dbReference>